<evidence type="ECO:0000313" key="2">
    <source>
        <dbReference type="EMBL" id="AVP49190.1"/>
    </source>
</evidence>
<evidence type="ECO:0008006" key="4">
    <source>
        <dbReference type="Google" id="ProtNLM"/>
    </source>
</evidence>
<reference evidence="3" key="1">
    <citation type="submission" date="2018-02" db="EMBL/GenBank/DDBJ databases">
        <title>Firefly genomes illuminate parallel origins of bioluminescence in beetles.</title>
        <authorList>
            <person name="Fallon T.R."/>
            <person name="Lower S.E.S."/>
            <person name="Behringer M."/>
            <person name="Weng J.-K."/>
        </authorList>
    </citation>
    <scope>NUCLEOTIDE SEQUENCE [LARGE SCALE GENOMIC DNA]</scope>
</reference>
<dbReference type="InterPro" id="IPR054816">
    <property type="entry name" value="Lipoprotein_mollicutes-type_CS"/>
</dbReference>
<feature type="chain" id="PRO_5015441181" description="Lipoprotein" evidence="1">
    <location>
        <begin position="24"/>
        <end position="652"/>
    </location>
</feature>
<dbReference type="RefSeq" id="WP_303662527.1">
    <property type="nucleotide sequence ID" value="NZ_CP027019.1"/>
</dbReference>
<dbReference type="NCBIfam" id="NF038029">
    <property type="entry name" value="LP_plasma"/>
    <property type="match status" value="1"/>
</dbReference>
<organism evidence="2 3">
    <name type="scientific">Williamsoniiplasma luminosum</name>
    <dbReference type="NCBI Taxonomy" id="214888"/>
    <lineage>
        <taxon>Bacteria</taxon>
        <taxon>Bacillati</taxon>
        <taxon>Mycoplasmatota</taxon>
        <taxon>Mollicutes</taxon>
        <taxon>Entomoplasmatales</taxon>
        <taxon>Williamsoniiplasma</taxon>
    </lineage>
</organism>
<evidence type="ECO:0000256" key="1">
    <source>
        <dbReference type="SAM" id="SignalP"/>
    </source>
</evidence>
<sequence>MKKLLMLLGSISIIVGSVSTVIACDNPTISVQSMFENAIKIELDRANGVTTQIKADKYKKDLENNKIKIKDVNITLNYTSPPSLFEEGSFQVRFIPTLDGKYKQANSIFSSSNVIKYNIQAVFERLIADELDYVNEIKTRKAASEYTPTKIHGIDIDKNYVAPRPDTTGTFQVTFAPDPIGIYQDAVPQNSIQNIINYDDPVIQKDFDARIKTQLTVANNIKTQSDADQYRQDFEDNKIKIKDVEIELKYSKPNFNQNGWFFVIFKPKLLGEFVGASQILSTRNQIEYNSQIAFDNAIKEEKHRADNIKTHIEAEQYKKDFNPNLIPNITMKLTYEPPTLGKEGLFYVFFSPIHGKEYEGANPSYSEKNSIAYNYQWLFDNAIKDELQKVNNIKTQIEAEEYVHKHSIPHEIPDVIKENIYTPPDDSSKPGSFQVIFNPKPDGKYSGSTQITSNKIEIKFDVQYNFDNAIKSELSRASSVKTRPEARDYKKPTIAGVDIKHEYNDKEQVIGKWTVFSVSFSPSRNGKYNGAKSEYFSNRIPYVAIHEQEYLDAIKPMRKKFEDIPTSFGAEAAKNLWIELGGDEGWWDKLGPGDTINTTNLEKVRDVRIWFQAETDQTGIGKKIRMNFSPTKDSVYKDVGKEFWTDWKSILF</sequence>
<dbReference type="AlphaFoldDB" id="A0A2S0NJI9"/>
<dbReference type="PROSITE" id="PS51257">
    <property type="entry name" value="PROKAR_LIPOPROTEIN"/>
    <property type="match status" value="1"/>
</dbReference>
<protein>
    <recommendedName>
        <fullName evidence="4">Lipoprotein</fullName>
    </recommendedName>
</protein>
<gene>
    <name evidence="2" type="ORF">C5T88_01150</name>
</gene>
<feature type="signal peptide" evidence="1">
    <location>
        <begin position="1"/>
        <end position="23"/>
    </location>
</feature>
<dbReference type="Proteomes" id="UP000239250">
    <property type="component" value="Chromosome"/>
</dbReference>
<name>A0A2S0NJI9_9MOLU</name>
<evidence type="ECO:0000313" key="3">
    <source>
        <dbReference type="Proteomes" id="UP000239250"/>
    </source>
</evidence>
<proteinExistence type="predicted"/>
<accession>A0A2S0NJI9</accession>
<keyword evidence="1" id="KW-0732">Signal</keyword>
<dbReference type="EMBL" id="CP027019">
    <property type="protein sequence ID" value="AVP49190.1"/>
    <property type="molecule type" value="Genomic_DNA"/>
</dbReference>